<accession>A0ABR7G3N2</accession>
<comment type="caution">
    <text evidence="4">The sequence shown here is derived from an EMBL/GenBank/DDBJ whole genome shotgun (WGS) entry which is preliminary data.</text>
</comment>
<organism evidence="4 5">
    <name type="scientific">Ruminococcus hominis</name>
    <dbReference type="NCBI Taxonomy" id="2763065"/>
    <lineage>
        <taxon>Bacteria</taxon>
        <taxon>Bacillati</taxon>
        <taxon>Bacillota</taxon>
        <taxon>Clostridia</taxon>
        <taxon>Eubacteriales</taxon>
        <taxon>Oscillospiraceae</taxon>
        <taxon>Ruminococcus</taxon>
    </lineage>
</organism>
<sequence>MERNLKELISQMTLEEKAGMCSGLDFWHLKGVERLGIPSTTVSDGPHGLRKQDDKADHLGINDSIKAVCFPPAVLSACSFDRDLLETLGETVGDEAQATDLSVVLGPAVNIKRSPLCGRNFEYYSEDPYLAGESAAAFIKGVQSRHVGTSIKHFAANNQEFNRMSASSEVDERTMREIYLPAFETAVKKSQPYTVMCSYNKINGTYASENPWLLTKVLRDEWGFKGYVMSDWGAVNDRVEGLKAGLELEMPSSNGINDAEIVKAVQEGTLDEAILDRAVERILNIVFEYVDNRKEQPLTLEEDHEFAQHVAEESIVLLKNEEKVLPLEKNEKVAFIGGFVKNPRYQGGGSSHVNSFKVTSVWDALTEKENVIYAEGFSSETDVYDEKLAAEAIEAAKQVDKAVVFAGLPESFESEGYDRKHMHLPECQDKLIAEIVKAQPNTIVVLHNGAAVEMPWLKDVKGLVEAYLGGQAVGQAEANILYGNVNPSGKLAETLPIKLEDNPSYLNFGDGDKVEYSEGIFVGYRYYDKKKMEVAFPFGYGLSYTTFEYSNVKTDKDTLTEGETLQVSVDVTNTGDKFGKEIVQLYVADKTEAIRRPEKELKGFEKVALNPGETKRVTFTVDKRSLAWYNTEIQDWYAASGAYELLIAASSQDVRLTKTIQWKSTQVLPLHLHMNSTLGELQADERSRDFGIELKLKMNALFGLGSSEDSTDAVSDEMGDAIAFSIPVRNAVGFGLCTKEELQKKLDELNKR</sequence>
<dbReference type="InterPro" id="IPR001764">
    <property type="entry name" value="Glyco_hydro_3_N"/>
</dbReference>
<evidence type="ECO:0000313" key="4">
    <source>
        <dbReference type="EMBL" id="MBC5682048.1"/>
    </source>
</evidence>
<dbReference type="InterPro" id="IPR013783">
    <property type="entry name" value="Ig-like_fold"/>
</dbReference>
<dbReference type="InterPro" id="IPR036881">
    <property type="entry name" value="Glyco_hydro_3_C_sf"/>
</dbReference>
<dbReference type="SUPFAM" id="SSF52279">
    <property type="entry name" value="Beta-D-glucan exohydrolase, C-terminal domain"/>
    <property type="match status" value="1"/>
</dbReference>
<dbReference type="Gene3D" id="2.60.40.10">
    <property type="entry name" value="Immunoglobulins"/>
    <property type="match status" value="1"/>
</dbReference>
<dbReference type="Gene3D" id="3.40.50.1700">
    <property type="entry name" value="Glycoside hydrolase family 3 C-terminal domain"/>
    <property type="match status" value="1"/>
</dbReference>
<keyword evidence="2 4" id="KW-0378">Hydrolase</keyword>
<evidence type="ECO:0000256" key="1">
    <source>
        <dbReference type="ARBA" id="ARBA00005336"/>
    </source>
</evidence>
<reference evidence="4 5" key="1">
    <citation type="submission" date="2020-08" db="EMBL/GenBank/DDBJ databases">
        <title>Genome public.</title>
        <authorList>
            <person name="Liu C."/>
            <person name="Sun Q."/>
        </authorList>
    </citation>
    <scope>NUCLEOTIDE SEQUENCE [LARGE SCALE GENOMIC DNA]</scope>
    <source>
        <strain evidence="4 5">NSJ-13</strain>
    </source>
</reference>
<dbReference type="Pfam" id="PF14310">
    <property type="entry name" value="Fn3-like"/>
    <property type="match status" value="1"/>
</dbReference>
<dbReference type="Pfam" id="PF00933">
    <property type="entry name" value="Glyco_hydro_3"/>
    <property type="match status" value="1"/>
</dbReference>
<dbReference type="InterPro" id="IPR017853">
    <property type="entry name" value="GH"/>
</dbReference>
<dbReference type="PANTHER" id="PTHR42715">
    <property type="entry name" value="BETA-GLUCOSIDASE"/>
    <property type="match status" value="1"/>
</dbReference>
<dbReference type="InterPro" id="IPR002772">
    <property type="entry name" value="Glyco_hydro_3_C"/>
</dbReference>
<dbReference type="EMBL" id="JACOPE010000001">
    <property type="protein sequence ID" value="MBC5682048.1"/>
    <property type="molecule type" value="Genomic_DNA"/>
</dbReference>
<dbReference type="InterPro" id="IPR026891">
    <property type="entry name" value="Fn3-like"/>
</dbReference>
<dbReference type="InterPro" id="IPR050288">
    <property type="entry name" value="Cellulose_deg_GH3"/>
</dbReference>
<dbReference type="Pfam" id="PF01915">
    <property type="entry name" value="Glyco_hydro_3_C"/>
    <property type="match status" value="1"/>
</dbReference>
<comment type="similarity">
    <text evidence="1">Belongs to the glycosyl hydrolase 3 family.</text>
</comment>
<dbReference type="InterPro" id="IPR036962">
    <property type="entry name" value="Glyco_hydro_3_N_sf"/>
</dbReference>
<keyword evidence="5" id="KW-1185">Reference proteome</keyword>
<name>A0ABR7G3N2_9FIRM</name>
<dbReference type="Proteomes" id="UP000631576">
    <property type="component" value="Unassembled WGS sequence"/>
</dbReference>
<evidence type="ECO:0000313" key="5">
    <source>
        <dbReference type="Proteomes" id="UP000631576"/>
    </source>
</evidence>
<dbReference type="SMART" id="SM01217">
    <property type="entry name" value="Fn3_like"/>
    <property type="match status" value="1"/>
</dbReference>
<dbReference type="GO" id="GO:0016787">
    <property type="term" value="F:hydrolase activity"/>
    <property type="evidence" value="ECO:0007669"/>
    <property type="project" value="UniProtKB-KW"/>
</dbReference>
<dbReference type="Gene3D" id="3.20.20.300">
    <property type="entry name" value="Glycoside hydrolase, family 3, N-terminal domain"/>
    <property type="match status" value="1"/>
</dbReference>
<protein>
    <submittedName>
        <fullName evidence="4">Glycoside hydrolase family 3 C-terminal domain-containing protein</fullName>
    </submittedName>
</protein>
<gene>
    <name evidence="4" type="ORF">H8S40_00320</name>
</gene>
<dbReference type="PANTHER" id="PTHR42715:SF10">
    <property type="entry name" value="BETA-GLUCOSIDASE"/>
    <property type="match status" value="1"/>
</dbReference>
<evidence type="ECO:0000256" key="2">
    <source>
        <dbReference type="ARBA" id="ARBA00022801"/>
    </source>
</evidence>
<feature type="domain" description="Fibronectin type III-like" evidence="3">
    <location>
        <begin position="581"/>
        <end position="651"/>
    </location>
</feature>
<evidence type="ECO:0000259" key="3">
    <source>
        <dbReference type="SMART" id="SM01217"/>
    </source>
</evidence>
<dbReference type="PRINTS" id="PR00133">
    <property type="entry name" value="GLHYDRLASE3"/>
</dbReference>
<proteinExistence type="inferred from homology"/>
<dbReference type="RefSeq" id="WP_186864274.1">
    <property type="nucleotide sequence ID" value="NZ_JACOPE010000001.1"/>
</dbReference>
<dbReference type="SUPFAM" id="SSF51445">
    <property type="entry name" value="(Trans)glycosidases"/>
    <property type="match status" value="1"/>
</dbReference>